<feature type="transmembrane region" description="Helical" evidence="6">
    <location>
        <begin position="154"/>
        <end position="173"/>
    </location>
</feature>
<evidence type="ECO:0000256" key="1">
    <source>
        <dbReference type="ARBA" id="ARBA00004651"/>
    </source>
</evidence>
<dbReference type="InterPro" id="IPR002293">
    <property type="entry name" value="AA/rel_permease1"/>
</dbReference>
<protein>
    <recommendedName>
        <fullName evidence="9">Amino acid permease/ SLC12A domain-containing protein</fullName>
    </recommendedName>
</protein>
<dbReference type="Gene3D" id="1.20.1740.10">
    <property type="entry name" value="Amino acid/polyamine transporter I"/>
    <property type="match status" value="1"/>
</dbReference>
<evidence type="ECO:0000256" key="6">
    <source>
        <dbReference type="SAM" id="Phobius"/>
    </source>
</evidence>
<keyword evidence="4 6" id="KW-1133">Transmembrane helix</keyword>
<dbReference type="AlphaFoldDB" id="A0A2R6A9A2"/>
<dbReference type="GO" id="GO:0005886">
    <property type="term" value="C:plasma membrane"/>
    <property type="evidence" value="ECO:0007669"/>
    <property type="project" value="UniProtKB-SubCell"/>
</dbReference>
<accession>A0A2R6A9A2</accession>
<evidence type="ECO:0000256" key="5">
    <source>
        <dbReference type="ARBA" id="ARBA00023136"/>
    </source>
</evidence>
<feature type="transmembrane region" description="Helical" evidence="6">
    <location>
        <begin position="497"/>
        <end position="518"/>
    </location>
</feature>
<feature type="transmembrane region" description="Helical" evidence="6">
    <location>
        <begin position="336"/>
        <end position="362"/>
    </location>
</feature>
<dbReference type="InterPro" id="IPR050367">
    <property type="entry name" value="APC_superfamily"/>
</dbReference>
<feature type="transmembrane region" description="Helical" evidence="6">
    <location>
        <begin position="464"/>
        <end position="485"/>
    </location>
</feature>
<dbReference type="Proteomes" id="UP000240569">
    <property type="component" value="Unassembled WGS sequence"/>
</dbReference>
<evidence type="ECO:0000256" key="4">
    <source>
        <dbReference type="ARBA" id="ARBA00022989"/>
    </source>
</evidence>
<organism evidence="7 8">
    <name type="scientific">Candidatus Marsarchaeota G1 archaeon BE_D</name>
    <dbReference type="NCBI Taxonomy" id="1978156"/>
    <lineage>
        <taxon>Archaea</taxon>
        <taxon>Candidatus Marsarchaeota</taxon>
        <taxon>Candidatus Marsarchaeota group 1</taxon>
    </lineage>
</organism>
<evidence type="ECO:0008006" key="9">
    <source>
        <dbReference type="Google" id="ProtNLM"/>
    </source>
</evidence>
<feature type="transmembrane region" description="Helical" evidence="6">
    <location>
        <begin position="245"/>
        <end position="265"/>
    </location>
</feature>
<gene>
    <name evidence="7" type="ORF">B9Q02_11110</name>
</gene>
<evidence type="ECO:0000313" key="8">
    <source>
        <dbReference type="Proteomes" id="UP000240569"/>
    </source>
</evidence>
<feature type="transmembrane region" description="Helical" evidence="6">
    <location>
        <begin position="185"/>
        <end position="204"/>
    </location>
</feature>
<evidence type="ECO:0000256" key="2">
    <source>
        <dbReference type="ARBA" id="ARBA00022475"/>
    </source>
</evidence>
<keyword evidence="5 6" id="KW-0472">Membrane</keyword>
<dbReference type="PANTHER" id="PTHR42770:SF7">
    <property type="entry name" value="MEMBRANE PROTEIN"/>
    <property type="match status" value="1"/>
</dbReference>
<comment type="caution">
    <text evidence="7">The sequence shown here is derived from an EMBL/GenBank/DDBJ whole genome shotgun (WGS) entry which is preliminary data.</text>
</comment>
<keyword evidence="3 6" id="KW-0812">Transmembrane</keyword>
<comment type="subcellular location">
    <subcellularLocation>
        <location evidence="1">Cell membrane</location>
        <topology evidence="1">Multi-pass membrane protein</topology>
    </subcellularLocation>
</comment>
<reference evidence="7 8" key="1">
    <citation type="submission" date="2017-04" db="EMBL/GenBank/DDBJ databases">
        <title>Novel microbial lineages endemic to geothermal iron-oxide mats fill important gaps in the evolutionary history of Archaea.</title>
        <authorList>
            <person name="Jay Z.J."/>
            <person name="Beam J.P."/>
            <person name="Dlakic M."/>
            <person name="Rusch D.B."/>
            <person name="Kozubal M.A."/>
            <person name="Inskeep W.P."/>
        </authorList>
    </citation>
    <scope>NUCLEOTIDE SEQUENCE [LARGE SCALE GENOMIC DNA]</scope>
    <source>
        <strain evidence="7">BE_D</strain>
    </source>
</reference>
<keyword evidence="2" id="KW-1003">Cell membrane</keyword>
<feature type="transmembrane region" description="Helical" evidence="6">
    <location>
        <begin position="24"/>
        <end position="46"/>
    </location>
</feature>
<feature type="transmembrane region" description="Helical" evidence="6">
    <location>
        <begin position="99"/>
        <end position="118"/>
    </location>
</feature>
<dbReference type="PANTHER" id="PTHR42770">
    <property type="entry name" value="AMINO ACID TRANSPORTER-RELATED"/>
    <property type="match status" value="1"/>
</dbReference>
<feature type="transmembrane region" description="Helical" evidence="6">
    <location>
        <begin position="430"/>
        <end position="452"/>
    </location>
</feature>
<name>A0A2R6A9A2_9ARCH</name>
<evidence type="ECO:0000256" key="3">
    <source>
        <dbReference type="ARBA" id="ARBA00022692"/>
    </source>
</evidence>
<feature type="transmembrane region" description="Helical" evidence="6">
    <location>
        <begin position="397"/>
        <end position="418"/>
    </location>
</feature>
<dbReference type="Pfam" id="PF13520">
    <property type="entry name" value="AA_permease_2"/>
    <property type="match status" value="1"/>
</dbReference>
<dbReference type="EMBL" id="NEXD01000125">
    <property type="protein sequence ID" value="PSN82908.1"/>
    <property type="molecule type" value="Genomic_DNA"/>
</dbReference>
<evidence type="ECO:0000313" key="7">
    <source>
        <dbReference type="EMBL" id="PSN82908.1"/>
    </source>
</evidence>
<sequence length="534" mass="58466">MSAQGSNARPKVFLREATGLVREISWLSVFIYVMTVMGFQFTFYYIASLAPIVGGNLAFGFLIYSLASVISILVYYTFTTIMPRSGGDYVFISRTLNPLIGFVGNISLGIILLLFAAINGVTIETTALSTLFAYIGTIYKNQTLIGMASSISQSMWIIILGLIWIIGSSFFALRSTRFYLKAQNYMFIVVMIGAVSMLLALALVSHSGFINAFNSFVDKYKGQPSDYYSNVISTATSDGWSMPSFSIFAGLLIYPLLAVGAIWGGTSAQVSGEIRNPRRSYLTGTLLGSFLYIILTAITLLLTYHTIGFKFLSAIDYLLYNNPSQVPLPALPYVDLLIAVATNPILATIIILAGFVQLIIYIPSAYIFMSRGLFAYSFDGVLPKIFGQVSDRTHGPVYAVIASTLITVLLFAIINIPASATYAYLFGSVATWWTAIFPTFFVGLSAVLLPILKPDLHKVAPIKAPLLTVLGLCMMAFMTLLVYLMLTNSVYGANTPIGIELMIGLFVVLIVVYLASWIRKRALLKLAFQEIPPE</sequence>
<feature type="transmembrane region" description="Helical" evidence="6">
    <location>
        <begin position="286"/>
        <end position="307"/>
    </location>
</feature>
<proteinExistence type="predicted"/>
<dbReference type="PIRSF" id="PIRSF006060">
    <property type="entry name" value="AA_transporter"/>
    <property type="match status" value="1"/>
</dbReference>
<dbReference type="GO" id="GO:0022857">
    <property type="term" value="F:transmembrane transporter activity"/>
    <property type="evidence" value="ECO:0007669"/>
    <property type="project" value="InterPro"/>
</dbReference>
<feature type="transmembrane region" description="Helical" evidence="6">
    <location>
        <begin position="58"/>
        <end position="78"/>
    </location>
</feature>